<name>A0A8X7YUZ9_POPTO</name>
<feature type="region of interest" description="Disordered" evidence="6">
    <location>
        <begin position="563"/>
        <end position="621"/>
    </location>
</feature>
<protein>
    <recommendedName>
        <fullName evidence="12">Chromatin assembly factor 1 subunit FAS1</fullName>
    </recommendedName>
</protein>
<keyword evidence="5" id="KW-0175">Coiled coil</keyword>
<sequence length="829" mass="94926">MAEVVRMAIDGEDESKPSSQDQPKKTLKRKRATLTPKQQQQVLNIRGEQKGAKIEELKREIKGLLGYYKETTSQKMGFGFGVDLSGNECSNVNAMVGLLMEESGMSFTKLVEEIYKKLVKMSGNLTVAVVKNAALFVGQRVMYGVPNVDADILEDETHSCLWCWEVFFFFFFILLFLASYTRDFKLMPKSVHGALKIRRTCRKKIHDRIAAVSEMITALQKQETDQNYESDLIKSSEKLGKVLTEADIRLLIDGLLQKNGAEIADKDAKQEEKLLVKQLKKNKREEEKEKKRMDLELQKEKRQTVCSILSLFLQYELLSCALSAYGNGNNEREQKRLQEEAEKDERRCEREESEVKRQLKRQQEEVEKEQRRKEKEEAELKRRVAIQKQASMMERFLKRSESNSPCQNDQTLTKATIFDSSSQESKGITKAITQLMDCALSSNDNITADGIRKSHLSSWCYLGFSIRANRKQHWSIRRKPKTGLFRELKLTAIRDPTHNDDSSAEKLDSGWGHQTSDDRSCGDVRKCNQRKQLLQFDKSHRPAFYGIWPKKSHVVGPCHPFGRDPDLDYNVDSDEEWEEEDPGESLSDCDKDDGEEMLQEEYSKADEEEESEDGFFVPDGYLSENEGVQLDRMDTDLSVEEARSSPCCKQDLQSEEFCTLLKQQKYLNNFTDNALRKNHPLIMLNLMHEKDAFLVADDLGDIPKVEKMCLQALCIRAFPGGPQMEISLDVSPENHDAWLSNAKPSATLIPTMITLQDSDMPVVVFAIQSCSQSMNKVVESLHQKFPSVSKSQLRNKVREMSDFVDNRWQVKKEVLDGVGVRVLPEKGRG</sequence>
<feature type="transmembrane region" description="Helical" evidence="7">
    <location>
        <begin position="161"/>
        <end position="180"/>
    </location>
</feature>
<dbReference type="InterPro" id="IPR048800">
    <property type="entry name" value="Cac1-like_C"/>
</dbReference>
<dbReference type="PANTHER" id="PTHR15272">
    <property type="entry name" value="CHROMATIN ASSEMBLY FACTOR 1 SUBUNIT A CAF-1 SUBUNIT A"/>
    <property type="match status" value="1"/>
</dbReference>
<evidence type="ECO:0000256" key="7">
    <source>
        <dbReference type="SAM" id="Phobius"/>
    </source>
</evidence>
<dbReference type="GO" id="GO:0006281">
    <property type="term" value="P:DNA repair"/>
    <property type="evidence" value="ECO:0007669"/>
    <property type="project" value="UniProtKB-KW"/>
</dbReference>
<evidence type="ECO:0000256" key="5">
    <source>
        <dbReference type="SAM" id="Coils"/>
    </source>
</evidence>
<dbReference type="GO" id="GO:0033186">
    <property type="term" value="C:CAF-1 complex"/>
    <property type="evidence" value="ECO:0007669"/>
    <property type="project" value="TreeGrafter"/>
</dbReference>
<dbReference type="PANTHER" id="PTHR15272:SF0">
    <property type="entry name" value="CHROMATIN ASSEMBLY FACTOR 1 SUBUNIT A"/>
    <property type="match status" value="1"/>
</dbReference>
<evidence type="ECO:0000256" key="1">
    <source>
        <dbReference type="ARBA" id="ARBA00004123"/>
    </source>
</evidence>
<dbReference type="GO" id="GO:0006334">
    <property type="term" value="P:nucleosome assembly"/>
    <property type="evidence" value="ECO:0007669"/>
    <property type="project" value="TreeGrafter"/>
</dbReference>
<keyword evidence="11" id="KW-1185">Reference proteome</keyword>
<feature type="region of interest" description="Disordered" evidence="6">
    <location>
        <begin position="1"/>
        <end position="39"/>
    </location>
</feature>
<proteinExistence type="predicted"/>
<dbReference type="OrthoDB" id="440676at2759"/>
<keyword evidence="3" id="KW-0234">DNA repair</keyword>
<feature type="compositionally biased region" description="Basic and acidic residues" evidence="6">
    <location>
        <begin position="495"/>
        <end position="508"/>
    </location>
</feature>
<evidence type="ECO:0008006" key="12">
    <source>
        <dbReference type="Google" id="ProtNLM"/>
    </source>
</evidence>
<organism evidence="10 11">
    <name type="scientific">Populus tomentosa</name>
    <name type="common">Chinese white poplar</name>
    <dbReference type="NCBI Taxonomy" id="118781"/>
    <lineage>
        <taxon>Eukaryota</taxon>
        <taxon>Viridiplantae</taxon>
        <taxon>Streptophyta</taxon>
        <taxon>Embryophyta</taxon>
        <taxon>Tracheophyta</taxon>
        <taxon>Spermatophyta</taxon>
        <taxon>Magnoliopsida</taxon>
        <taxon>eudicotyledons</taxon>
        <taxon>Gunneridae</taxon>
        <taxon>Pentapetalae</taxon>
        <taxon>rosids</taxon>
        <taxon>fabids</taxon>
        <taxon>Malpighiales</taxon>
        <taxon>Salicaceae</taxon>
        <taxon>Saliceae</taxon>
        <taxon>Populus</taxon>
    </lineage>
</organism>
<evidence type="ECO:0000256" key="6">
    <source>
        <dbReference type="SAM" id="MobiDB-lite"/>
    </source>
</evidence>
<feature type="compositionally biased region" description="Basic and acidic residues" evidence="6">
    <location>
        <begin position="330"/>
        <end position="381"/>
    </location>
</feature>
<feature type="compositionally biased region" description="Acidic residues" evidence="6">
    <location>
        <begin position="567"/>
        <end position="583"/>
    </location>
</feature>
<dbReference type="EMBL" id="JAAWWB010000019">
    <property type="protein sequence ID" value="KAG6760028.1"/>
    <property type="molecule type" value="Genomic_DNA"/>
</dbReference>
<keyword evidence="2" id="KW-0227">DNA damage</keyword>
<feature type="region of interest" description="Disordered" evidence="6">
    <location>
        <begin position="329"/>
        <end position="381"/>
    </location>
</feature>
<accession>A0A8X7YUZ9</accession>
<keyword evidence="7" id="KW-0472">Membrane</keyword>
<evidence type="ECO:0000259" key="8">
    <source>
        <dbReference type="Pfam" id="PF12253"/>
    </source>
</evidence>
<comment type="caution">
    <text evidence="10">The sequence shown here is derived from an EMBL/GenBank/DDBJ whole genome shotgun (WGS) entry which is preliminary data.</text>
</comment>
<evidence type="ECO:0000313" key="11">
    <source>
        <dbReference type="Proteomes" id="UP000886885"/>
    </source>
</evidence>
<reference evidence="10" key="1">
    <citation type="journal article" date="2020" name="bioRxiv">
        <title>Hybrid origin of Populus tomentosa Carr. identified through genome sequencing and phylogenomic analysis.</title>
        <authorList>
            <person name="An X."/>
            <person name="Gao K."/>
            <person name="Chen Z."/>
            <person name="Li J."/>
            <person name="Yang X."/>
            <person name="Yang X."/>
            <person name="Zhou J."/>
            <person name="Guo T."/>
            <person name="Zhao T."/>
            <person name="Huang S."/>
            <person name="Miao D."/>
            <person name="Khan W.U."/>
            <person name="Rao P."/>
            <person name="Ye M."/>
            <person name="Lei B."/>
            <person name="Liao W."/>
            <person name="Wang J."/>
            <person name="Ji L."/>
            <person name="Li Y."/>
            <person name="Guo B."/>
            <person name="Mustafa N.S."/>
            <person name="Li S."/>
            <person name="Yun Q."/>
            <person name="Keller S.R."/>
            <person name="Mao J."/>
            <person name="Zhang R."/>
            <person name="Strauss S.H."/>
        </authorList>
    </citation>
    <scope>NUCLEOTIDE SEQUENCE</scope>
    <source>
        <strain evidence="10">GM15</strain>
        <tissue evidence="10">Leaf</tissue>
    </source>
</reference>
<keyword evidence="7" id="KW-0812">Transmembrane</keyword>
<gene>
    <name evidence="10" type="ORF">POTOM_036527</name>
</gene>
<evidence type="ECO:0000313" key="10">
    <source>
        <dbReference type="EMBL" id="KAG6760028.1"/>
    </source>
</evidence>
<dbReference type="Proteomes" id="UP000886885">
    <property type="component" value="Chromosome 10A"/>
</dbReference>
<evidence type="ECO:0000259" key="9">
    <source>
        <dbReference type="Pfam" id="PF21796"/>
    </source>
</evidence>
<feature type="compositionally biased region" description="Acidic residues" evidence="6">
    <location>
        <begin position="590"/>
        <end position="599"/>
    </location>
</feature>
<feature type="coiled-coil region" evidence="5">
    <location>
        <begin position="268"/>
        <end position="303"/>
    </location>
</feature>
<dbReference type="GO" id="GO:0005634">
    <property type="term" value="C:nucleus"/>
    <property type="evidence" value="ECO:0007669"/>
    <property type="project" value="UniProtKB-SubCell"/>
</dbReference>
<dbReference type="Pfam" id="PF12253">
    <property type="entry name" value="CAF1A_dimeriz"/>
    <property type="match status" value="1"/>
</dbReference>
<keyword evidence="4" id="KW-0539">Nucleus</keyword>
<evidence type="ECO:0000256" key="4">
    <source>
        <dbReference type="ARBA" id="ARBA00023242"/>
    </source>
</evidence>
<dbReference type="Pfam" id="PF21796">
    <property type="entry name" value="Cac1_C"/>
    <property type="match status" value="1"/>
</dbReference>
<evidence type="ECO:0000256" key="3">
    <source>
        <dbReference type="ARBA" id="ARBA00023204"/>
    </source>
</evidence>
<dbReference type="AlphaFoldDB" id="A0A8X7YUZ9"/>
<feature type="domain" description="Chromatin assembly factor 1 subunit A dimerization" evidence="8">
    <location>
        <begin position="532"/>
        <end position="598"/>
    </location>
</feature>
<evidence type="ECO:0000256" key="2">
    <source>
        <dbReference type="ARBA" id="ARBA00022763"/>
    </source>
</evidence>
<dbReference type="InterPro" id="IPR022043">
    <property type="entry name" value="CAF1A_DD"/>
</dbReference>
<feature type="domain" description="Chromatin assembly factor 1 subunit Cac1-like C-terminal" evidence="9">
    <location>
        <begin position="762"/>
        <end position="810"/>
    </location>
</feature>
<comment type="subcellular location">
    <subcellularLocation>
        <location evidence="1">Nucleus</location>
    </subcellularLocation>
</comment>
<feature type="region of interest" description="Disordered" evidence="6">
    <location>
        <begin position="495"/>
        <end position="523"/>
    </location>
</feature>
<keyword evidence="7" id="KW-1133">Transmembrane helix</keyword>